<dbReference type="Proteomes" id="UP000468638">
    <property type="component" value="Unassembled WGS sequence"/>
</dbReference>
<dbReference type="RefSeq" id="WP_160849764.1">
    <property type="nucleotide sequence ID" value="NZ_WMEQ01000002.1"/>
</dbReference>
<protein>
    <recommendedName>
        <fullName evidence="8">DUF4870 domain-containing protein</fullName>
    </recommendedName>
</protein>
<comment type="caution">
    <text evidence="6">The sequence shown here is derived from an EMBL/GenBank/DDBJ whole genome shotgun (WGS) entry which is preliminary data.</text>
</comment>
<feature type="transmembrane region" description="Helical" evidence="5">
    <location>
        <begin position="20"/>
        <end position="37"/>
    </location>
</feature>
<feature type="transmembrane region" description="Helical" evidence="5">
    <location>
        <begin position="44"/>
        <end position="64"/>
    </location>
</feature>
<gene>
    <name evidence="6" type="ORF">GLW05_03110</name>
</gene>
<dbReference type="OrthoDB" id="7595353at2"/>
<reference evidence="6 7" key="1">
    <citation type="submission" date="2019-11" db="EMBL/GenBank/DDBJ databases">
        <title>Genome sequences of 17 halophilic strains isolated from different environments.</title>
        <authorList>
            <person name="Furrow R.E."/>
        </authorList>
    </citation>
    <scope>NUCLEOTIDE SEQUENCE [LARGE SCALE GENOMIC DNA]</scope>
    <source>
        <strain evidence="6 7">22514_16_FS</strain>
    </source>
</reference>
<name>A0A6I5A310_9BACI</name>
<dbReference type="EMBL" id="WMEQ01000002">
    <property type="protein sequence ID" value="MYL32579.1"/>
    <property type="molecule type" value="Genomic_DNA"/>
</dbReference>
<sequence length="118" mass="12938">MDSKNVNDDNEAIAADIQENKVIGILAYFLFFIPLLTSKDSKFAMYHANQGLLLFLLVLAVNTVGTILPLIGWLLILPIGNLLILCLLIMGIINSSKGEMKPLPVLGKYTIITPPDKN</sequence>
<evidence type="ECO:0000256" key="5">
    <source>
        <dbReference type="SAM" id="Phobius"/>
    </source>
</evidence>
<accession>A0A6I5A310</accession>
<evidence type="ECO:0000256" key="2">
    <source>
        <dbReference type="ARBA" id="ARBA00022692"/>
    </source>
</evidence>
<keyword evidence="2 5" id="KW-0812">Transmembrane</keyword>
<dbReference type="AlphaFoldDB" id="A0A6I5A310"/>
<dbReference type="InterPro" id="IPR019109">
    <property type="entry name" value="MamF_MmsF"/>
</dbReference>
<evidence type="ECO:0008006" key="8">
    <source>
        <dbReference type="Google" id="ProtNLM"/>
    </source>
</evidence>
<feature type="transmembrane region" description="Helical" evidence="5">
    <location>
        <begin position="70"/>
        <end position="93"/>
    </location>
</feature>
<evidence type="ECO:0000256" key="1">
    <source>
        <dbReference type="ARBA" id="ARBA00004141"/>
    </source>
</evidence>
<keyword evidence="4 5" id="KW-0472">Membrane</keyword>
<organism evidence="6 7">
    <name type="scientific">Pontibacillus yanchengensis</name>
    <dbReference type="NCBI Taxonomy" id="462910"/>
    <lineage>
        <taxon>Bacteria</taxon>
        <taxon>Bacillati</taxon>
        <taxon>Bacillota</taxon>
        <taxon>Bacilli</taxon>
        <taxon>Bacillales</taxon>
        <taxon>Bacillaceae</taxon>
        <taxon>Pontibacillus</taxon>
    </lineage>
</organism>
<proteinExistence type="predicted"/>
<dbReference type="Pfam" id="PF09685">
    <property type="entry name" value="MamF_MmsF"/>
    <property type="match status" value="1"/>
</dbReference>
<keyword evidence="3 5" id="KW-1133">Transmembrane helix</keyword>
<evidence type="ECO:0000256" key="4">
    <source>
        <dbReference type="ARBA" id="ARBA00023136"/>
    </source>
</evidence>
<evidence type="ECO:0000313" key="6">
    <source>
        <dbReference type="EMBL" id="MYL32579.1"/>
    </source>
</evidence>
<evidence type="ECO:0000313" key="7">
    <source>
        <dbReference type="Proteomes" id="UP000468638"/>
    </source>
</evidence>
<comment type="subcellular location">
    <subcellularLocation>
        <location evidence="1">Membrane</location>
        <topology evidence="1">Multi-pass membrane protein</topology>
    </subcellularLocation>
</comment>
<evidence type="ECO:0000256" key="3">
    <source>
        <dbReference type="ARBA" id="ARBA00022989"/>
    </source>
</evidence>